<dbReference type="InterPro" id="IPR029044">
    <property type="entry name" value="Nucleotide-diphossugar_trans"/>
</dbReference>
<evidence type="ECO:0000313" key="7">
    <source>
        <dbReference type="EMBL" id="AKJ95256.1"/>
    </source>
</evidence>
<dbReference type="PANTHER" id="PTHR43646:SF2">
    <property type="entry name" value="GLYCOSYLTRANSFERASE 2-LIKE DOMAIN-CONTAINING PROTEIN"/>
    <property type="match status" value="1"/>
</dbReference>
<feature type="domain" description="Glycosyltransferase 2-like" evidence="6">
    <location>
        <begin position="8"/>
        <end position="128"/>
    </location>
</feature>
<sequence length="243" mass="27196">MSRRPALSIIIPAWNEAEWLPRTLAAVQEALSGIDRNSEIIVVDNASTDRTPQIAQAAGCRVVFEPERRISRARNAGAAVACGDYLLFVDADTWPDRALLQATLDALDSGEVCGGGARVTFDHLSHRIYRWGATAWNTLSARLALAAGCYVFCTREAFAAVDGFSEAVYAGEEVFLSRALKRWGRAHGQRVEILETPVLTSGRKADWFHPGRHILVVTQVLLFPWSLRSRRLSWFWYSRPRRQ</sequence>
<keyword evidence="3" id="KW-0328">Glycosyltransferase</keyword>
<evidence type="ECO:0000256" key="5">
    <source>
        <dbReference type="ARBA" id="ARBA00023136"/>
    </source>
</evidence>
<dbReference type="KEGG" id="tvr:TVD_07740"/>
<dbReference type="EMBL" id="CP011367">
    <property type="protein sequence ID" value="AKJ95256.1"/>
    <property type="molecule type" value="Genomic_DNA"/>
</dbReference>
<dbReference type="RefSeq" id="WP_047251267.1">
    <property type="nucleotide sequence ID" value="NZ_CP011367.1"/>
</dbReference>
<dbReference type="OrthoDB" id="9777873at2"/>
<dbReference type="AlphaFoldDB" id="A0A0G3G8V6"/>
<evidence type="ECO:0000313" key="8">
    <source>
        <dbReference type="Proteomes" id="UP000064201"/>
    </source>
</evidence>
<dbReference type="Gene3D" id="3.90.550.10">
    <property type="entry name" value="Spore Coat Polysaccharide Biosynthesis Protein SpsA, Chain A"/>
    <property type="match status" value="1"/>
</dbReference>
<dbReference type="Proteomes" id="UP000064201">
    <property type="component" value="Chromosome"/>
</dbReference>
<dbReference type="PANTHER" id="PTHR43646">
    <property type="entry name" value="GLYCOSYLTRANSFERASE"/>
    <property type="match status" value="1"/>
</dbReference>
<keyword evidence="5" id="KW-0472">Membrane</keyword>
<comment type="subcellular location">
    <subcellularLocation>
        <location evidence="1">Cell membrane</location>
    </subcellularLocation>
</comment>
<accession>A0A0G3G8V6</accession>
<dbReference type="STRING" id="106634.TVD_07740"/>
<keyword evidence="2" id="KW-1003">Cell membrane</keyword>
<keyword evidence="8" id="KW-1185">Reference proteome</keyword>
<evidence type="ECO:0000256" key="4">
    <source>
        <dbReference type="ARBA" id="ARBA00022679"/>
    </source>
</evidence>
<evidence type="ECO:0000256" key="3">
    <source>
        <dbReference type="ARBA" id="ARBA00022676"/>
    </source>
</evidence>
<dbReference type="SUPFAM" id="SSF53448">
    <property type="entry name" value="Nucleotide-diphospho-sugar transferases"/>
    <property type="match status" value="1"/>
</dbReference>
<organism evidence="7 8">
    <name type="scientific">Thioalkalivibrio versutus</name>
    <dbReference type="NCBI Taxonomy" id="106634"/>
    <lineage>
        <taxon>Bacteria</taxon>
        <taxon>Pseudomonadati</taxon>
        <taxon>Pseudomonadota</taxon>
        <taxon>Gammaproteobacteria</taxon>
        <taxon>Chromatiales</taxon>
        <taxon>Ectothiorhodospiraceae</taxon>
        <taxon>Thioalkalivibrio</taxon>
    </lineage>
</organism>
<evidence type="ECO:0000256" key="1">
    <source>
        <dbReference type="ARBA" id="ARBA00004236"/>
    </source>
</evidence>
<name>A0A0G3G8V6_9GAMM</name>
<keyword evidence="4 7" id="KW-0808">Transferase</keyword>
<proteinExistence type="predicted"/>
<protein>
    <submittedName>
        <fullName evidence="7">Glycosyl transferase family 2</fullName>
    </submittedName>
</protein>
<dbReference type="GO" id="GO:0005886">
    <property type="term" value="C:plasma membrane"/>
    <property type="evidence" value="ECO:0007669"/>
    <property type="project" value="UniProtKB-SubCell"/>
</dbReference>
<reference evidence="7 8" key="1">
    <citation type="submission" date="2015-04" db="EMBL/GenBank/DDBJ databases">
        <title>Complete Sequence for the Genome of the Thioalkalivibrio versutus D301.</title>
        <authorList>
            <person name="Mu T."/>
            <person name="Zhou J."/>
            <person name="Xu X."/>
        </authorList>
    </citation>
    <scope>NUCLEOTIDE SEQUENCE [LARGE SCALE GENOMIC DNA]</scope>
    <source>
        <strain evidence="7 8">D301</strain>
    </source>
</reference>
<dbReference type="Pfam" id="PF00535">
    <property type="entry name" value="Glycos_transf_2"/>
    <property type="match status" value="1"/>
</dbReference>
<evidence type="ECO:0000256" key="2">
    <source>
        <dbReference type="ARBA" id="ARBA00022475"/>
    </source>
</evidence>
<dbReference type="PATRIC" id="fig|106634.4.peg.1580"/>
<dbReference type="InterPro" id="IPR001173">
    <property type="entry name" value="Glyco_trans_2-like"/>
</dbReference>
<evidence type="ECO:0000259" key="6">
    <source>
        <dbReference type="Pfam" id="PF00535"/>
    </source>
</evidence>
<gene>
    <name evidence="7" type="ORF">TVD_07740</name>
</gene>
<dbReference type="GO" id="GO:0016757">
    <property type="term" value="F:glycosyltransferase activity"/>
    <property type="evidence" value="ECO:0007669"/>
    <property type="project" value="UniProtKB-KW"/>
</dbReference>